<accession>X1UNS5</accession>
<organism evidence="1">
    <name type="scientific">marine sediment metagenome</name>
    <dbReference type="NCBI Taxonomy" id="412755"/>
    <lineage>
        <taxon>unclassified sequences</taxon>
        <taxon>metagenomes</taxon>
        <taxon>ecological metagenomes</taxon>
    </lineage>
</organism>
<gene>
    <name evidence="1" type="ORF">S12H4_56765</name>
</gene>
<dbReference type="AlphaFoldDB" id="X1UNS5"/>
<sequence length="33" mass="3949">LRIAMYLSPLSQGIAKNTLRRKEEKWLTYLNLK</sequence>
<reference evidence="1" key="1">
    <citation type="journal article" date="2014" name="Front. Microbiol.">
        <title>High frequency of phylogenetically diverse reductive dehalogenase-homologous genes in deep subseafloor sedimentary metagenomes.</title>
        <authorList>
            <person name="Kawai M."/>
            <person name="Futagami T."/>
            <person name="Toyoda A."/>
            <person name="Takaki Y."/>
            <person name="Nishi S."/>
            <person name="Hori S."/>
            <person name="Arai W."/>
            <person name="Tsubouchi T."/>
            <person name="Morono Y."/>
            <person name="Uchiyama I."/>
            <person name="Ito T."/>
            <person name="Fujiyama A."/>
            <person name="Inagaki F."/>
            <person name="Takami H."/>
        </authorList>
    </citation>
    <scope>NUCLEOTIDE SEQUENCE</scope>
    <source>
        <strain evidence="1">Expedition CK06-06</strain>
    </source>
</reference>
<feature type="non-terminal residue" evidence="1">
    <location>
        <position position="1"/>
    </location>
</feature>
<dbReference type="EMBL" id="BARW01036601">
    <property type="protein sequence ID" value="GAJ19133.1"/>
    <property type="molecule type" value="Genomic_DNA"/>
</dbReference>
<comment type="caution">
    <text evidence="1">The sequence shown here is derived from an EMBL/GenBank/DDBJ whole genome shotgun (WGS) entry which is preliminary data.</text>
</comment>
<protein>
    <submittedName>
        <fullName evidence="1">Uncharacterized protein</fullName>
    </submittedName>
</protein>
<name>X1UNS5_9ZZZZ</name>
<evidence type="ECO:0000313" key="1">
    <source>
        <dbReference type="EMBL" id="GAJ19133.1"/>
    </source>
</evidence>
<proteinExistence type="predicted"/>